<accession>K2PZ21</accession>
<protein>
    <submittedName>
        <fullName evidence="1">Uncharacterized protein</fullName>
    </submittedName>
</protein>
<dbReference type="EMBL" id="ALJF01000013">
    <property type="protein sequence ID" value="EKF58050.1"/>
    <property type="molecule type" value="Genomic_DNA"/>
</dbReference>
<organism evidence="1 2">
    <name type="scientific">Agrobacterium albertimagni AOL15</name>
    <dbReference type="NCBI Taxonomy" id="1156935"/>
    <lineage>
        <taxon>Bacteria</taxon>
        <taxon>Pseudomonadati</taxon>
        <taxon>Pseudomonadota</taxon>
        <taxon>Alphaproteobacteria</taxon>
        <taxon>Hyphomicrobiales</taxon>
        <taxon>Rhizobiaceae</taxon>
        <taxon>Rhizobium/Agrobacterium group</taxon>
        <taxon>Agrobacterium</taxon>
    </lineage>
</organism>
<dbReference type="Proteomes" id="UP000007123">
    <property type="component" value="Unassembled WGS sequence"/>
</dbReference>
<dbReference type="RefSeq" id="WP_006727122.1">
    <property type="nucleotide sequence ID" value="NZ_ALJF01000013.1"/>
</dbReference>
<comment type="caution">
    <text evidence="1">The sequence shown here is derived from an EMBL/GenBank/DDBJ whole genome shotgun (WGS) entry which is preliminary data.</text>
</comment>
<dbReference type="STRING" id="1156935.QWE_15648"/>
<evidence type="ECO:0000313" key="2">
    <source>
        <dbReference type="Proteomes" id="UP000007123"/>
    </source>
</evidence>
<evidence type="ECO:0000313" key="1">
    <source>
        <dbReference type="EMBL" id="EKF58050.1"/>
    </source>
</evidence>
<keyword evidence="2" id="KW-1185">Reference proteome</keyword>
<dbReference type="PATRIC" id="fig|1156935.5.peg.3176"/>
<dbReference type="AlphaFoldDB" id="K2PZ21"/>
<sequence>MMSAQMKASVRRLDPTQDVSILVSVKVADEKVEKAREAATARERRSLLFGLYQEVKQPIIDTLTDYSSDGLRIINELNGTPQLIVAAPAGVWEKLIADDSTLLGNPDVDMRPNEATAVLID</sequence>
<gene>
    <name evidence="1" type="ORF">QWE_15648</name>
</gene>
<name>K2PZ21_9HYPH</name>
<proteinExistence type="predicted"/>
<reference evidence="1 2" key="1">
    <citation type="journal article" date="2012" name="J. Bacteriol.">
        <title>Draft Genome Sequence of Agrobacterium albertimagni Strain AOL15.</title>
        <authorList>
            <person name="Trimble W.L."/>
            <person name="Phung le T."/>
            <person name="Meyer F."/>
            <person name="Gilbert J.A."/>
            <person name="Silver S."/>
        </authorList>
    </citation>
    <scope>NUCLEOTIDE SEQUENCE [LARGE SCALE GENOMIC DNA]</scope>
    <source>
        <strain evidence="1 2">AOL15</strain>
    </source>
</reference>